<name>A0A388TBW4_TERA1</name>
<dbReference type="SUPFAM" id="SSF46561">
    <property type="entry name" value="Ribosomal protein L29 (L29p)"/>
    <property type="match status" value="1"/>
</dbReference>
<evidence type="ECO:0000256" key="1">
    <source>
        <dbReference type="ARBA" id="ARBA00009254"/>
    </source>
</evidence>
<evidence type="ECO:0000313" key="7">
    <source>
        <dbReference type="EMBL" id="GBR73243.1"/>
    </source>
</evidence>
<dbReference type="GO" id="GO:1990904">
    <property type="term" value="C:ribonucleoprotein complex"/>
    <property type="evidence" value="ECO:0007669"/>
    <property type="project" value="UniProtKB-KW"/>
</dbReference>
<dbReference type="InterPro" id="IPR001854">
    <property type="entry name" value="Ribosomal_uL29"/>
</dbReference>
<dbReference type="HAMAP" id="MF_00374">
    <property type="entry name" value="Ribosomal_uL29"/>
    <property type="match status" value="1"/>
</dbReference>
<proteinExistence type="inferred from homology"/>
<dbReference type="Pfam" id="PF00831">
    <property type="entry name" value="Ribosomal_L29"/>
    <property type="match status" value="1"/>
</dbReference>
<protein>
    <recommendedName>
        <fullName evidence="4 5">Large ribosomal subunit protein uL29</fullName>
    </recommendedName>
</protein>
<feature type="region of interest" description="Disordered" evidence="6">
    <location>
        <begin position="72"/>
        <end position="115"/>
    </location>
</feature>
<dbReference type="GO" id="GO:0006412">
    <property type="term" value="P:translation"/>
    <property type="evidence" value="ECO:0007669"/>
    <property type="project" value="UniProtKB-UniRule"/>
</dbReference>
<accession>A0A388TBW4</accession>
<evidence type="ECO:0000256" key="6">
    <source>
        <dbReference type="SAM" id="MobiDB-lite"/>
    </source>
</evidence>
<dbReference type="NCBIfam" id="TIGR00012">
    <property type="entry name" value="L29"/>
    <property type="match status" value="1"/>
</dbReference>
<feature type="compositionally biased region" description="Basic and acidic residues" evidence="6">
    <location>
        <begin position="72"/>
        <end position="107"/>
    </location>
</feature>
<evidence type="ECO:0000256" key="4">
    <source>
        <dbReference type="ARBA" id="ARBA00035204"/>
    </source>
</evidence>
<evidence type="ECO:0000256" key="2">
    <source>
        <dbReference type="ARBA" id="ARBA00022980"/>
    </source>
</evidence>
<keyword evidence="8" id="KW-1185">Reference proteome</keyword>
<evidence type="ECO:0000256" key="5">
    <source>
        <dbReference type="HAMAP-Rule" id="MF_00374"/>
    </source>
</evidence>
<gene>
    <name evidence="5 7" type="primary">rpmC</name>
    <name evidence="7" type="ORF">NO1_0655</name>
</gene>
<dbReference type="GO" id="GO:0003735">
    <property type="term" value="F:structural constituent of ribosome"/>
    <property type="evidence" value="ECO:0007669"/>
    <property type="project" value="InterPro"/>
</dbReference>
<dbReference type="EMBL" id="BGZN01000008">
    <property type="protein sequence ID" value="GBR73243.1"/>
    <property type="molecule type" value="Genomic_DNA"/>
</dbReference>
<dbReference type="Gene3D" id="1.10.287.310">
    <property type="match status" value="1"/>
</dbReference>
<evidence type="ECO:0000256" key="3">
    <source>
        <dbReference type="ARBA" id="ARBA00023274"/>
    </source>
</evidence>
<organism evidence="7 8">
    <name type="scientific">Termititenax aidoneus</name>
    <dbReference type="NCBI Taxonomy" id="2218524"/>
    <lineage>
        <taxon>Bacteria</taxon>
        <taxon>Bacillati</taxon>
        <taxon>Candidatus Margulisiibacteriota</taxon>
        <taxon>Candidatus Termititenacia</taxon>
        <taxon>Candidatus Termititenacales</taxon>
        <taxon>Candidatus Termititenacaceae</taxon>
        <taxon>Candidatus Termititenax</taxon>
    </lineage>
</organism>
<dbReference type="Proteomes" id="UP000269352">
    <property type="component" value="Unassembled WGS sequence"/>
</dbReference>
<keyword evidence="2 5" id="KW-0689">Ribosomal protein</keyword>
<comment type="caution">
    <text evidence="7">The sequence shown here is derived from an EMBL/GenBank/DDBJ whole genome shotgun (WGS) entry which is preliminary data.</text>
</comment>
<keyword evidence="3 5" id="KW-0687">Ribonucleoprotein</keyword>
<sequence length="115" mass="13455">MLTWEEIKKMDRAAIEKKVGELKKEYFEKKQKLLRGEQKDISEFKKLKKTVARLLTFAAALPPMEIKKIEATVTQTEEKGKKSKPAKEPKPETKKTEKKAVKKTEKKIVKKEKRK</sequence>
<dbReference type="InterPro" id="IPR036049">
    <property type="entry name" value="Ribosomal_uL29_sf"/>
</dbReference>
<reference evidence="7 8" key="1">
    <citation type="journal article" date="2019" name="ISME J.">
        <title>Genome analyses of uncultured TG2/ZB3 bacteria in 'Margulisbacteria' specifically attached to ectosymbiotic spirochetes of protists in the termite gut.</title>
        <authorList>
            <person name="Utami Y.D."/>
            <person name="Kuwahara H."/>
            <person name="Igai K."/>
            <person name="Murakami T."/>
            <person name="Sugaya K."/>
            <person name="Morikawa T."/>
            <person name="Nagura Y."/>
            <person name="Yuki M."/>
            <person name="Deevong P."/>
            <person name="Inoue T."/>
            <person name="Kihara K."/>
            <person name="Lo N."/>
            <person name="Yamada A."/>
            <person name="Ohkuma M."/>
            <person name="Hongoh Y."/>
        </authorList>
    </citation>
    <scope>NUCLEOTIDE SEQUENCE [LARGE SCALE GENOMIC DNA]</scope>
    <source>
        <strain evidence="7">NkOx7-01</strain>
    </source>
</reference>
<dbReference type="GO" id="GO:0005840">
    <property type="term" value="C:ribosome"/>
    <property type="evidence" value="ECO:0007669"/>
    <property type="project" value="UniProtKB-KW"/>
</dbReference>
<evidence type="ECO:0000313" key="8">
    <source>
        <dbReference type="Proteomes" id="UP000269352"/>
    </source>
</evidence>
<comment type="similarity">
    <text evidence="1 5">Belongs to the universal ribosomal protein uL29 family.</text>
</comment>
<dbReference type="AlphaFoldDB" id="A0A388TBW4"/>